<comment type="cofactor">
    <cofactor evidence="1">
        <name>Fe cation</name>
        <dbReference type="ChEBI" id="CHEBI:24875"/>
    </cofactor>
</comment>
<dbReference type="RefSeq" id="WP_135446376.1">
    <property type="nucleotide sequence ID" value="NZ_SRLE01000016.1"/>
</dbReference>
<accession>A0A4Z0LUF7</accession>
<organism evidence="8 9">
    <name type="scientific">Mangrovimicrobium sediminis</name>
    <dbReference type="NCBI Taxonomy" id="2562682"/>
    <lineage>
        <taxon>Bacteria</taxon>
        <taxon>Pseudomonadati</taxon>
        <taxon>Pseudomonadota</taxon>
        <taxon>Gammaproteobacteria</taxon>
        <taxon>Cellvibrionales</taxon>
        <taxon>Halieaceae</taxon>
        <taxon>Mangrovimicrobium</taxon>
    </lineage>
</organism>
<dbReference type="GO" id="GO:0051213">
    <property type="term" value="F:dioxygenase activity"/>
    <property type="evidence" value="ECO:0007669"/>
    <property type="project" value="UniProtKB-KW"/>
</dbReference>
<evidence type="ECO:0000256" key="1">
    <source>
        <dbReference type="ARBA" id="ARBA00001962"/>
    </source>
</evidence>
<dbReference type="PANTHER" id="PTHR43756:SF5">
    <property type="entry name" value="CHOLINE MONOOXYGENASE, CHLOROPLASTIC"/>
    <property type="match status" value="1"/>
</dbReference>
<dbReference type="Pfam" id="PF00848">
    <property type="entry name" value="Ring_hydroxyl_A"/>
    <property type="match status" value="1"/>
</dbReference>
<dbReference type="InterPro" id="IPR001663">
    <property type="entry name" value="Rng_hydr_dOase-A"/>
</dbReference>
<feature type="domain" description="Rieske" evidence="7">
    <location>
        <begin position="41"/>
        <end position="158"/>
    </location>
</feature>
<reference evidence="8 9" key="1">
    <citation type="submission" date="2019-04" db="EMBL/GenBank/DDBJ databases">
        <title>Taxonomy of novel Haliea sp. from mangrove soil of West Coast of India.</title>
        <authorList>
            <person name="Verma A."/>
            <person name="Kumar P."/>
            <person name="Krishnamurthi S."/>
        </authorList>
    </citation>
    <scope>NUCLEOTIDE SEQUENCE [LARGE SCALE GENOMIC DNA]</scope>
    <source>
        <strain evidence="8 9">SAOS-164</strain>
    </source>
</reference>
<dbReference type="OrthoDB" id="9769355at2"/>
<keyword evidence="2" id="KW-0001">2Fe-2S</keyword>
<dbReference type="SUPFAM" id="SSF50022">
    <property type="entry name" value="ISP domain"/>
    <property type="match status" value="1"/>
</dbReference>
<keyword evidence="9" id="KW-1185">Reference proteome</keyword>
<dbReference type="PRINTS" id="PR00090">
    <property type="entry name" value="RNGDIOXGNASE"/>
</dbReference>
<keyword evidence="6" id="KW-0411">Iron-sulfur</keyword>
<keyword evidence="8" id="KW-0223">Dioxygenase</keyword>
<proteinExistence type="predicted"/>
<comment type="caution">
    <text evidence="8">The sequence shown here is derived from an EMBL/GenBank/DDBJ whole genome shotgun (WGS) entry which is preliminary data.</text>
</comment>
<evidence type="ECO:0000256" key="6">
    <source>
        <dbReference type="ARBA" id="ARBA00023014"/>
    </source>
</evidence>
<dbReference type="GO" id="GO:0051537">
    <property type="term" value="F:2 iron, 2 sulfur cluster binding"/>
    <property type="evidence" value="ECO:0007669"/>
    <property type="project" value="UniProtKB-KW"/>
</dbReference>
<dbReference type="PANTHER" id="PTHR43756">
    <property type="entry name" value="CHOLINE MONOOXYGENASE, CHLOROPLASTIC"/>
    <property type="match status" value="1"/>
</dbReference>
<evidence type="ECO:0000256" key="3">
    <source>
        <dbReference type="ARBA" id="ARBA00022723"/>
    </source>
</evidence>
<evidence type="ECO:0000313" key="8">
    <source>
        <dbReference type="EMBL" id="TGD71053.1"/>
    </source>
</evidence>
<sequence>MDKQANVSVEELAEPLIFPVDAYISRDYAEAEADRLWAKVWQHAGRIEDIPEVGDYITYEIANDSVLIVRTAPDTIKAFHNVCPHRGRRLVRVPKGGNGARGNAKTGQFFCGFHGWAFDLEGNNTELLDKDDWKGALTDSRTCLTPVHVDTWGGWLWINMDPDCVSLREFLEPAASLLEPFQFEKMRYRFRQWVVFDCNWKVALEAFMEPYHVAATHPQLKKYGDFYAWSRAQGLHGNDGYDTHSHAEEDTAAATTVHRTGKGNDARKMMAQMQKEFWDTVGASTTEVLVNAAARLVDELPEGTPADKVHEHWLASCKADYAAMGIEWPEISDQQMADAGLAWHIFPNFSMIPGPTFALYYRTRPYGTDPDKCIYEAIAIERFPEGEAPHTEWTFAEPTEDNWRMVIAQDFSNMELVQEGLKSRGFRGNLPNPHQERKVSNFHRNLAEYMGTGAPQKLD</sequence>
<dbReference type="EMBL" id="SRLE01000016">
    <property type="protein sequence ID" value="TGD71053.1"/>
    <property type="molecule type" value="Genomic_DNA"/>
</dbReference>
<evidence type="ECO:0000259" key="7">
    <source>
        <dbReference type="PROSITE" id="PS51296"/>
    </source>
</evidence>
<keyword evidence="4" id="KW-0560">Oxidoreductase</keyword>
<gene>
    <name evidence="8" type="ORF">E4634_19595</name>
</gene>
<name>A0A4Z0LUF7_9GAMM</name>
<dbReference type="Proteomes" id="UP000298050">
    <property type="component" value="Unassembled WGS sequence"/>
</dbReference>
<evidence type="ECO:0000256" key="4">
    <source>
        <dbReference type="ARBA" id="ARBA00023002"/>
    </source>
</evidence>
<dbReference type="Gene3D" id="2.102.10.10">
    <property type="entry name" value="Rieske [2Fe-2S] iron-sulphur domain"/>
    <property type="match status" value="1"/>
</dbReference>
<keyword evidence="5" id="KW-0408">Iron</keyword>
<keyword evidence="3" id="KW-0479">Metal-binding</keyword>
<dbReference type="AlphaFoldDB" id="A0A4Z0LUF7"/>
<evidence type="ECO:0000256" key="2">
    <source>
        <dbReference type="ARBA" id="ARBA00022714"/>
    </source>
</evidence>
<protein>
    <submittedName>
        <fullName evidence="8">Aromatic ring-hydroxylating dioxygenase subunit alpha</fullName>
    </submittedName>
</protein>
<dbReference type="CDD" id="cd08882">
    <property type="entry name" value="RHO_alpha_C_MupW-like"/>
    <property type="match status" value="1"/>
</dbReference>
<dbReference type="CDD" id="cd03469">
    <property type="entry name" value="Rieske_RO_Alpha_N"/>
    <property type="match status" value="1"/>
</dbReference>
<dbReference type="InterPro" id="IPR017941">
    <property type="entry name" value="Rieske_2Fe-2S"/>
</dbReference>
<dbReference type="GO" id="GO:0005506">
    <property type="term" value="F:iron ion binding"/>
    <property type="evidence" value="ECO:0007669"/>
    <property type="project" value="InterPro"/>
</dbReference>
<dbReference type="SUPFAM" id="SSF55961">
    <property type="entry name" value="Bet v1-like"/>
    <property type="match status" value="1"/>
</dbReference>
<evidence type="ECO:0000313" key="9">
    <source>
        <dbReference type="Proteomes" id="UP000298050"/>
    </source>
</evidence>
<dbReference type="InterPro" id="IPR036922">
    <property type="entry name" value="Rieske_2Fe-2S_sf"/>
</dbReference>
<evidence type="ECO:0000256" key="5">
    <source>
        <dbReference type="ARBA" id="ARBA00023004"/>
    </source>
</evidence>
<dbReference type="Pfam" id="PF00355">
    <property type="entry name" value="Rieske"/>
    <property type="match status" value="1"/>
</dbReference>
<dbReference type="PROSITE" id="PS51296">
    <property type="entry name" value="RIESKE"/>
    <property type="match status" value="1"/>
</dbReference>
<dbReference type="InterPro" id="IPR015879">
    <property type="entry name" value="Ring_hydroxy_dOase_asu_C_dom"/>
</dbReference>
<dbReference type="Gene3D" id="3.90.380.10">
    <property type="entry name" value="Naphthalene 1,2-dioxygenase Alpha Subunit, Chain A, domain 1"/>
    <property type="match status" value="1"/>
</dbReference>